<evidence type="ECO:0000256" key="1">
    <source>
        <dbReference type="ARBA" id="ARBA00007924"/>
    </source>
</evidence>
<dbReference type="InterPro" id="IPR051734">
    <property type="entry name" value="VapB_TA_antitoxins"/>
</dbReference>
<evidence type="ECO:0000259" key="3">
    <source>
        <dbReference type="PROSITE" id="PS51740"/>
    </source>
</evidence>
<dbReference type="Pfam" id="PF04014">
    <property type="entry name" value="MazE_antitoxin"/>
    <property type="match status" value="1"/>
</dbReference>
<reference evidence="4 5" key="1">
    <citation type="submission" date="2018-10" db="EMBL/GenBank/DDBJ databases">
        <authorList>
            <person name="Perry B.J."/>
            <person name="Sullivan J.T."/>
            <person name="Murphy R.J.T."/>
            <person name="Ramsay J.P."/>
            <person name="Ronson C.W."/>
        </authorList>
    </citation>
    <scope>NUCLEOTIDE SEQUENCE [LARGE SCALE GENOMIC DNA]</scope>
    <source>
        <strain evidence="4 5">R88b</strain>
    </source>
</reference>
<sequence length="68" mass="7894">MDKAKVFWSGRSQAVRLPKKYRFETSEVSIRREGRAVVLEPLAQDWDWLDRLTGPLDDDFVEAALDGR</sequence>
<dbReference type="InterPro" id="IPR007159">
    <property type="entry name" value="SpoVT-AbrB_dom"/>
</dbReference>
<feature type="domain" description="SpoVT-AbrB" evidence="3">
    <location>
        <begin position="4"/>
        <end position="44"/>
    </location>
</feature>
<dbReference type="Proteomes" id="UP000503017">
    <property type="component" value="Chromosome"/>
</dbReference>
<evidence type="ECO:0000256" key="2">
    <source>
        <dbReference type="PROSITE-ProRule" id="PRU01076"/>
    </source>
</evidence>
<dbReference type="InterPro" id="IPR037914">
    <property type="entry name" value="SpoVT-AbrB_sf"/>
</dbReference>
<comment type="similarity">
    <text evidence="1">Belongs to the VapB family.</text>
</comment>
<gene>
    <name evidence="4" type="ORF">EB235_12435</name>
</gene>
<dbReference type="GO" id="GO:0003677">
    <property type="term" value="F:DNA binding"/>
    <property type="evidence" value="ECO:0007669"/>
    <property type="project" value="UniProtKB-UniRule"/>
</dbReference>
<dbReference type="PANTHER" id="PTHR37550:SF3">
    <property type="entry name" value="ANTITOXIN VAPB1"/>
    <property type="match status" value="1"/>
</dbReference>
<keyword evidence="2 4" id="KW-0238">DNA-binding</keyword>
<dbReference type="InterPro" id="IPR047976">
    <property type="entry name" value="Anti_VapB2-like"/>
</dbReference>
<protein>
    <submittedName>
        <fullName evidence="4">AbrB/MazE/SpoVT family DNA-binding domain-containing protein</fullName>
    </submittedName>
</protein>
<dbReference type="PANTHER" id="PTHR37550">
    <property type="entry name" value="ANTITOXIN VAPB1"/>
    <property type="match status" value="1"/>
</dbReference>
<dbReference type="AlphaFoldDB" id="A0A6M7WNP3"/>
<dbReference type="PROSITE" id="PS51740">
    <property type="entry name" value="SPOVT_ABRB"/>
    <property type="match status" value="1"/>
</dbReference>
<evidence type="ECO:0000313" key="4">
    <source>
        <dbReference type="EMBL" id="QKD02209.1"/>
    </source>
</evidence>
<accession>A0A6M7WNP3</accession>
<dbReference type="SUPFAM" id="SSF89447">
    <property type="entry name" value="AbrB/MazE/MraZ-like"/>
    <property type="match status" value="1"/>
</dbReference>
<dbReference type="EMBL" id="CP033367">
    <property type="protein sequence ID" value="QKD02209.1"/>
    <property type="molecule type" value="Genomic_DNA"/>
</dbReference>
<dbReference type="Gene3D" id="2.10.260.10">
    <property type="match status" value="1"/>
</dbReference>
<name>A0A6M7WNP3_RHILI</name>
<evidence type="ECO:0000313" key="5">
    <source>
        <dbReference type="Proteomes" id="UP000503017"/>
    </source>
</evidence>
<dbReference type="NCBIfam" id="NF040493">
    <property type="entry name" value="TA_anti_VapB"/>
    <property type="match status" value="1"/>
</dbReference>
<organism evidence="4 5">
    <name type="scientific">Mesorhizobium loti R88b</name>
    <dbReference type="NCBI Taxonomy" id="935548"/>
    <lineage>
        <taxon>Bacteria</taxon>
        <taxon>Pseudomonadati</taxon>
        <taxon>Pseudomonadota</taxon>
        <taxon>Alphaproteobacteria</taxon>
        <taxon>Hyphomicrobiales</taxon>
        <taxon>Phyllobacteriaceae</taxon>
        <taxon>Mesorhizobium</taxon>
    </lineage>
</organism>
<proteinExistence type="inferred from homology"/>
<dbReference type="RefSeq" id="WP_027030711.1">
    <property type="nucleotide sequence ID" value="NZ_CP033367.1"/>
</dbReference>